<evidence type="ECO:0000313" key="2">
    <source>
        <dbReference type="Proteomes" id="UP000707138"/>
    </source>
</evidence>
<evidence type="ECO:0000313" key="1">
    <source>
        <dbReference type="EMBL" id="MBM6912765.1"/>
    </source>
</evidence>
<organism evidence="1 2">
    <name type="scientific">Veillonella magna</name>
    <dbReference type="NCBI Taxonomy" id="464322"/>
    <lineage>
        <taxon>Bacteria</taxon>
        <taxon>Bacillati</taxon>
        <taxon>Bacillota</taxon>
        <taxon>Negativicutes</taxon>
        <taxon>Veillonellales</taxon>
        <taxon>Veillonellaceae</taxon>
        <taxon>Veillonella</taxon>
    </lineage>
</organism>
<reference evidence="1 2" key="1">
    <citation type="journal article" date="2021" name="Sci. Rep.">
        <title>The distribution of antibiotic resistance genes in chicken gut microbiota commensals.</title>
        <authorList>
            <person name="Juricova H."/>
            <person name="Matiasovicova J."/>
            <person name="Kubasova T."/>
            <person name="Cejkova D."/>
            <person name="Rychlik I."/>
        </authorList>
    </citation>
    <scope>NUCLEOTIDE SEQUENCE [LARGE SCALE GENOMIC DNA]</scope>
    <source>
        <strain evidence="1 2">An537</strain>
    </source>
</reference>
<dbReference type="RefSeq" id="WP_205087819.1">
    <property type="nucleotide sequence ID" value="NZ_JACJLA010000008.1"/>
</dbReference>
<keyword evidence="2" id="KW-1185">Reference proteome</keyword>
<gene>
    <name evidence="1" type="ORF">H6A01_05445</name>
</gene>
<comment type="caution">
    <text evidence="1">The sequence shown here is derived from an EMBL/GenBank/DDBJ whole genome shotgun (WGS) entry which is preliminary data.</text>
</comment>
<name>A0ABS2GGB0_9FIRM</name>
<proteinExistence type="predicted"/>
<dbReference type="EMBL" id="JACJLA010000008">
    <property type="protein sequence ID" value="MBM6912765.1"/>
    <property type="molecule type" value="Genomic_DNA"/>
</dbReference>
<dbReference type="Proteomes" id="UP000707138">
    <property type="component" value="Unassembled WGS sequence"/>
</dbReference>
<protein>
    <submittedName>
        <fullName evidence="1">Glycerol dehydratase reactivase beta/small subunit family protein</fullName>
    </submittedName>
</protein>
<dbReference type="Gene3D" id="3.40.50.10150">
    <property type="entry name" value="B12-dependent dehydatase associated subunit"/>
    <property type="match status" value="1"/>
</dbReference>
<sequence length="124" mass="13674">MDVVMTTKPTILIYRTADTDMTYLQDLLFGMEEEGIPFTVEEVSGNDAGVLADRASHESALAVGVGCTTKAVVLSYKNLPPQQFIYRLQPYKGQRESLRILGSNAARLAKGNPFKSDDRLEVAF</sequence>
<accession>A0ABS2GGB0</accession>
<dbReference type="Pfam" id="PF02288">
    <property type="entry name" value="Dehydratase_MU"/>
    <property type="match status" value="1"/>
</dbReference>
<dbReference type="InterPro" id="IPR003208">
    <property type="entry name" value="Dehydtase/Dehydtase_re"/>
</dbReference>
<dbReference type="InterPro" id="IPR010254">
    <property type="entry name" value="B12-dep_deHydtase_bsu"/>
</dbReference>
<dbReference type="SUPFAM" id="SSF52968">
    <property type="entry name" value="B12-dependent dehydatase associated subunit"/>
    <property type="match status" value="1"/>
</dbReference>